<sequence length="123" mass="13066">MTDDRIRALWDTMAAGWAEGDAARFASVFAADVDFVNVRGEFVSGRAAVESGHARLFATAYRGTTLSASVVLIRRLAPDLSLVHATSEIAPAGVVTHAQALVRHDGPPEITAFHNMIPKGPTP</sequence>
<dbReference type="InterPro" id="IPR032710">
    <property type="entry name" value="NTF2-like_dom_sf"/>
</dbReference>
<evidence type="ECO:0000259" key="1">
    <source>
        <dbReference type="Pfam" id="PF14534"/>
    </source>
</evidence>
<gene>
    <name evidence="2" type="ORF">VA596_25020</name>
</gene>
<dbReference type="InterPro" id="IPR011944">
    <property type="entry name" value="Steroid_delta5-4_isomerase"/>
</dbReference>
<evidence type="ECO:0000313" key="2">
    <source>
        <dbReference type="EMBL" id="MEA5362820.1"/>
    </source>
</evidence>
<comment type="caution">
    <text evidence="2">The sequence shown here is derived from an EMBL/GenBank/DDBJ whole genome shotgun (WGS) entry which is preliminary data.</text>
</comment>
<reference evidence="2 3" key="1">
    <citation type="submission" date="2023-12" db="EMBL/GenBank/DDBJ databases">
        <title>Amycolatopsis sp. V23-08.</title>
        <authorList>
            <person name="Somphong A."/>
        </authorList>
    </citation>
    <scope>NUCLEOTIDE SEQUENCE [LARGE SCALE GENOMIC DNA]</scope>
    <source>
        <strain evidence="2 3">V23-08</strain>
    </source>
</reference>
<accession>A0ABU5R9C7</accession>
<dbReference type="Proteomes" id="UP001304298">
    <property type="component" value="Unassembled WGS sequence"/>
</dbReference>
<dbReference type="Pfam" id="PF14534">
    <property type="entry name" value="DUF4440"/>
    <property type="match status" value="1"/>
</dbReference>
<feature type="domain" description="DUF4440" evidence="1">
    <location>
        <begin position="6"/>
        <end position="90"/>
    </location>
</feature>
<protein>
    <submittedName>
        <fullName evidence="2">SgcJ/EcaC family oxidoreductase</fullName>
    </submittedName>
</protein>
<dbReference type="RefSeq" id="WP_323330583.1">
    <property type="nucleotide sequence ID" value="NZ_JAYFSI010000006.1"/>
</dbReference>
<dbReference type="Gene3D" id="3.10.450.50">
    <property type="match status" value="1"/>
</dbReference>
<dbReference type="SUPFAM" id="SSF54427">
    <property type="entry name" value="NTF2-like"/>
    <property type="match status" value="1"/>
</dbReference>
<name>A0ABU5R9C7_9PSEU</name>
<dbReference type="InterPro" id="IPR027843">
    <property type="entry name" value="DUF4440"/>
</dbReference>
<evidence type="ECO:0000313" key="3">
    <source>
        <dbReference type="Proteomes" id="UP001304298"/>
    </source>
</evidence>
<organism evidence="2 3">
    <name type="scientific">Amycolatopsis heterodermiae</name>
    <dbReference type="NCBI Taxonomy" id="3110235"/>
    <lineage>
        <taxon>Bacteria</taxon>
        <taxon>Bacillati</taxon>
        <taxon>Actinomycetota</taxon>
        <taxon>Actinomycetes</taxon>
        <taxon>Pseudonocardiales</taxon>
        <taxon>Pseudonocardiaceae</taxon>
        <taxon>Amycolatopsis</taxon>
    </lineage>
</organism>
<dbReference type="EMBL" id="JAYFSI010000006">
    <property type="protein sequence ID" value="MEA5362820.1"/>
    <property type="molecule type" value="Genomic_DNA"/>
</dbReference>
<keyword evidence="3" id="KW-1185">Reference proteome</keyword>
<proteinExistence type="predicted"/>
<dbReference type="NCBIfam" id="TIGR02246">
    <property type="entry name" value="SgcJ/EcaC family oxidoreductase"/>
    <property type="match status" value="1"/>
</dbReference>